<dbReference type="SUPFAM" id="SSF51905">
    <property type="entry name" value="FAD/NAD(P)-binding domain"/>
    <property type="match status" value="1"/>
</dbReference>
<evidence type="ECO:0000313" key="6">
    <source>
        <dbReference type="Proteomes" id="UP001304298"/>
    </source>
</evidence>
<dbReference type="RefSeq" id="WP_323324331.1">
    <property type="nucleotide sequence ID" value="NZ_JAYFSI010000001.1"/>
</dbReference>
<comment type="caution">
    <text evidence="5">The sequence shown here is derived from an EMBL/GenBank/DDBJ whole genome shotgun (WGS) entry which is preliminary data.</text>
</comment>
<evidence type="ECO:0000313" key="5">
    <source>
        <dbReference type="EMBL" id="MEA5359104.1"/>
    </source>
</evidence>
<dbReference type="InterPro" id="IPR050641">
    <property type="entry name" value="RIFMO-like"/>
</dbReference>
<keyword evidence="5" id="KW-0503">Monooxygenase</keyword>
<dbReference type="EMBL" id="JAYFSI010000001">
    <property type="protein sequence ID" value="MEA5359104.1"/>
    <property type="molecule type" value="Genomic_DNA"/>
</dbReference>
<name>A0ABU5R085_9PSEU</name>
<keyword evidence="3" id="KW-0274">FAD</keyword>
<comment type="cofactor">
    <cofactor evidence="1">
        <name>FAD</name>
        <dbReference type="ChEBI" id="CHEBI:57692"/>
    </cofactor>
</comment>
<dbReference type="Proteomes" id="UP001304298">
    <property type="component" value="Unassembled WGS sequence"/>
</dbReference>
<reference evidence="5 6" key="1">
    <citation type="submission" date="2023-12" db="EMBL/GenBank/DDBJ databases">
        <title>Amycolatopsis sp. V23-08.</title>
        <authorList>
            <person name="Somphong A."/>
        </authorList>
    </citation>
    <scope>NUCLEOTIDE SEQUENCE [LARGE SCALE GENOMIC DNA]</scope>
    <source>
        <strain evidence="5 6">V23-08</strain>
    </source>
</reference>
<dbReference type="InterPro" id="IPR002938">
    <property type="entry name" value="FAD-bd"/>
</dbReference>
<keyword evidence="6" id="KW-1185">Reference proteome</keyword>
<keyword evidence="5" id="KW-0560">Oxidoreductase</keyword>
<dbReference type="PANTHER" id="PTHR43004">
    <property type="entry name" value="TRK SYSTEM POTASSIUM UPTAKE PROTEIN"/>
    <property type="match status" value="1"/>
</dbReference>
<dbReference type="PANTHER" id="PTHR43004:SF19">
    <property type="entry name" value="BINDING MONOOXYGENASE, PUTATIVE (JCVI)-RELATED"/>
    <property type="match status" value="1"/>
</dbReference>
<evidence type="ECO:0000256" key="3">
    <source>
        <dbReference type="ARBA" id="ARBA00022827"/>
    </source>
</evidence>
<evidence type="ECO:0000256" key="2">
    <source>
        <dbReference type="ARBA" id="ARBA00022630"/>
    </source>
</evidence>
<dbReference type="Gene3D" id="3.40.30.120">
    <property type="match status" value="1"/>
</dbReference>
<sequence>MAEKLPVLIVGGGPVGLTAAAELARRDVPVRLIDKAGEPSPLTKALMVWPRTLEVFRLLGGGEHIETYGLPVDSFRYYSESKQICRIAFGAETKPSVITQPDVETLLRKALADAGGSTEWETALTGLRQDGDGVEVTLAGPDGREELTRFSYVLGTDGATSTVRKLVGVEFQGSTYENLFILADSSIEGDLQRDAVHYYCSSRGVMVLIPLYNGRFRVFTAGPPGMRPEDLTPAVLQEYLDNRGPGGLRLHDIDWLTTFSIHARHAEKFQVGRVFLAGDSAHVHSPAGGQGLNTGVTDAHNLAWKLALVHRGLASPQLFDSYGKERASVASAVVKQAQAQTKAWMFKKRWQTTSRDIAAGLAGRFGLFDRYYSPWLAGLTNHYPAGTAVAGPVEKRTRKTKVLSGHLLPNDPVRFENTTAPLRALVPTDRYTLLAHGTDPITQATARALLAEHRELLTLRVVHADGTLTEDFAPAASAGEKLWHPKGFTLALVRPDHYVAAVDPAAVRTHLTSILPTR</sequence>
<evidence type="ECO:0000259" key="4">
    <source>
        <dbReference type="Pfam" id="PF01494"/>
    </source>
</evidence>
<accession>A0ABU5R085</accession>
<dbReference type="Pfam" id="PF01494">
    <property type="entry name" value="FAD_binding_3"/>
    <property type="match status" value="1"/>
</dbReference>
<evidence type="ECO:0000256" key="1">
    <source>
        <dbReference type="ARBA" id="ARBA00001974"/>
    </source>
</evidence>
<keyword evidence="2" id="KW-0285">Flavoprotein</keyword>
<dbReference type="InterPro" id="IPR036188">
    <property type="entry name" value="FAD/NAD-bd_sf"/>
</dbReference>
<dbReference type="Gene3D" id="3.50.50.60">
    <property type="entry name" value="FAD/NAD(P)-binding domain"/>
    <property type="match status" value="1"/>
</dbReference>
<dbReference type="GO" id="GO:0004497">
    <property type="term" value="F:monooxygenase activity"/>
    <property type="evidence" value="ECO:0007669"/>
    <property type="project" value="UniProtKB-KW"/>
</dbReference>
<proteinExistence type="predicted"/>
<gene>
    <name evidence="5" type="ORF">VA596_06110</name>
</gene>
<feature type="domain" description="FAD-binding" evidence="4">
    <location>
        <begin position="5"/>
        <end position="336"/>
    </location>
</feature>
<protein>
    <submittedName>
        <fullName evidence="5">FAD-dependent monooxygenase</fullName>
    </submittedName>
</protein>
<organism evidence="5 6">
    <name type="scientific">Amycolatopsis heterodermiae</name>
    <dbReference type="NCBI Taxonomy" id="3110235"/>
    <lineage>
        <taxon>Bacteria</taxon>
        <taxon>Bacillati</taxon>
        <taxon>Actinomycetota</taxon>
        <taxon>Actinomycetes</taxon>
        <taxon>Pseudonocardiales</taxon>
        <taxon>Pseudonocardiaceae</taxon>
        <taxon>Amycolatopsis</taxon>
    </lineage>
</organism>
<dbReference type="Gene3D" id="3.30.70.2450">
    <property type="match status" value="1"/>
</dbReference>
<dbReference type="PRINTS" id="PR00420">
    <property type="entry name" value="RNGMNOXGNASE"/>
</dbReference>